<dbReference type="PRINTS" id="PR00114">
    <property type="entry name" value="STPHPHTASE"/>
</dbReference>
<dbReference type="PANTHER" id="PTHR42850:SF7">
    <property type="entry name" value="BIS(5'-NUCLEOSYL)-TETRAPHOSPHATASE PRPE [ASYMMETRICAL]"/>
    <property type="match status" value="1"/>
</dbReference>
<name>A0A7H8Q702_9BACL</name>
<dbReference type="InterPro" id="IPR004843">
    <property type="entry name" value="Calcineurin-like_PHP"/>
</dbReference>
<dbReference type="CDD" id="cd07423">
    <property type="entry name" value="MPP_Prp_like"/>
    <property type="match status" value="1"/>
</dbReference>
<sequence length="245" mass="28308">MKYDIIGDIHGCFDELLDLIAKLGYEEIHGVYVHPEGRQLVFVGDAMDRGPKSLEVLQLLFRMQDKGILYYSPGNHCNKLYRYFKGHNVQVNNGLETTLAEWRTLPKKAQQAFRARYRRFYEELPIYQELGTELIVAHAGLKSEMIGKPLSRSIATFVLYGDITGSFDQNGRPIRRDWAKSYRGEKWIVYGHTPTEKPYMINQTVNVDTGCVFGGSLTAFRFPERELVAVPSYQPYQPDRFHRFA</sequence>
<dbReference type="AlphaFoldDB" id="A0A7H8Q702"/>
<organism evidence="2 3">
    <name type="scientific">Planococcus glaciei</name>
    <dbReference type="NCBI Taxonomy" id="459472"/>
    <lineage>
        <taxon>Bacteria</taxon>
        <taxon>Bacillati</taxon>
        <taxon>Bacillota</taxon>
        <taxon>Bacilli</taxon>
        <taxon>Bacillales</taxon>
        <taxon>Caryophanaceae</taxon>
        <taxon>Planococcus</taxon>
    </lineage>
</organism>
<gene>
    <name evidence="2" type="primary">prpE</name>
    <name evidence="2" type="ORF">HF394_01170</name>
</gene>
<dbReference type="Proteomes" id="UP000509222">
    <property type="component" value="Chromosome"/>
</dbReference>
<dbReference type="SUPFAM" id="SSF56300">
    <property type="entry name" value="Metallo-dependent phosphatases"/>
    <property type="match status" value="1"/>
</dbReference>
<accession>A0A7H8Q702</accession>
<dbReference type="InterPro" id="IPR006186">
    <property type="entry name" value="Ser/Thr-sp_prot-phosphatase"/>
</dbReference>
<evidence type="ECO:0000313" key="3">
    <source>
        <dbReference type="Proteomes" id="UP000509222"/>
    </source>
</evidence>
<dbReference type="InterPro" id="IPR041780">
    <property type="entry name" value="MPP_PrpE-like"/>
</dbReference>
<protein>
    <submittedName>
        <fullName evidence="2">Bis(5'-nucleosyl)-tetraphosphatase PrpE</fullName>
    </submittedName>
</protein>
<feature type="domain" description="Calcineurin-like phosphoesterase" evidence="1">
    <location>
        <begin position="1"/>
        <end position="194"/>
    </location>
</feature>
<dbReference type="GO" id="GO:0016791">
    <property type="term" value="F:phosphatase activity"/>
    <property type="evidence" value="ECO:0007669"/>
    <property type="project" value="TreeGrafter"/>
</dbReference>
<dbReference type="Pfam" id="PF00149">
    <property type="entry name" value="Metallophos"/>
    <property type="match status" value="1"/>
</dbReference>
<evidence type="ECO:0000259" key="1">
    <source>
        <dbReference type="Pfam" id="PF00149"/>
    </source>
</evidence>
<dbReference type="GO" id="GO:0005737">
    <property type="term" value="C:cytoplasm"/>
    <property type="evidence" value="ECO:0007669"/>
    <property type="project" value="TreeGrafter"/>
</dbReference>
<dbReference type="InterPro" id="IPR050126">
    <property type="entry name" value="Ap4A_hydrolase"/>
</dbReference>
<dbReference type="NCBIfam" id="NF010148">
    <property type="entry name" value="PRK13625.1"/>
    <property type="match status" value="1"/>
</dbReference>
<dbReference type="InterPro" id="IPR029052">
    <property type="entry name" value="Metallo-depent_PP-like"/>
</dbReference>
<dbReference type="RefSeq" id="WP_176293912.1">
    <property type="nucleotide sequence ID" value="NZ_CP051177.1"/>
</dbReference>
<keyword evidence="3" id="KW-1185">Reference proteome</keyword>
<proteinExistence type="predicted"/>
<dbReference type="Gene3D" id="3.60.21.10">
    <property type="match status" value="1"/>
</dbReference>
<evidence type="ECO:0000313" key="2">
    <source>
        <dbReference type="EMBL" id="QKX49295.1"/>
    </source>
</evidence>
<reference evidence="3" key="2">
    <citation type="submission" date="2020-06" db="EMBL/GenBank/DDBJ databases">
        <title>Isolation of Planomicrobium glaciei.</title>
        <authorList>
            <person name="Malisova L."/>
            <person name="Safrankova R."/>
            <person name="Jakubu V."/>
            <person name="Spanelova P."/>
        </authorList>
    </citation>
    <scope>NUCLEOTIDE SEQUENCE [LARGE SCALE GENOMIC DNA]</scope>
    <source>
        <strain evidence="3">NRL-ATB46093</strain>
    </source>
</reference>
<reference evidence="2 3" key="1">
    <citation type="submission" date="2020-04" db="EMBL/GenBank/DDBJ databases">
        <authorList>
            <person name="Pajer P."/>
            <person name="Broz P."/>
        </authorList>
    </citation>
    <scope>NUCLEOTIDE SEQUENCE [LARGE SCALE GENOMIC DNA]</scope>
    <source>
        <strain evidence="3">NRL-ATB46093</strain>
    </source>
</reference>
<dbReference type="EMBL" id="CP051177">
    <property type="protein sequence ID" value="QKX49295.1"/>
    <property type="molecule type" value="Genomic_DNA"/>
</dbReference>
<dbReference type="PANTHER" id="PTHR42850">
    <property type="entry name" value="METALLOPHOSPHOESTERASE"/>
    <property type="match status" value="1"/>
</dbReference>